<dbReference type="Proteomes" id="UP000790787">
    <property type="component" value="Chromosome 21"/>
</dbReference>
<dbReference type="RefSeq" id="XP_075097955.1">
    <property type="nucleotide sequence ID" value="XM_075241854.1"/>
</dbReference>
<gene>
    <name evidence="2" type="primary">LOC142175269</name>
</gene>
<reference evidence="1" key="1">
    <citation type="journal article" date="2014" name="Nat. Commun.">
        <title>The tobacco genome sequence and its comparison with those of tomato and potato.</title>
        <authorList>
            <person name="Sierro N."/>
            <person name="Battey J.N."/>
            <person name="Ouadi S."/>
            <person name="Bakaher N."/>
            <person name="Bovet L."/>
            <person name="Willig A."/>
            <person name="Goepfert S."/>
            <person name="Peitsch M.C."/>
            <person name="Ivanov N.V."/>
        </authorList>
    </citation>
    <scope>NUCLEOTIDE SEQUENCE [LARGE SCALE GENOMIC DNA]</scope>
</reference>
<accession>A0AC58TL56</accession>
<evidence type="ECO:0000313" key="2">
    <source>
        <dbReference type="RefSeq" id="XP_075097955.1"/>
    </source>
</evidence>
<reference evidence="2" key="2">
    <citation type="submission" date="2025-08" db="UniProtKB">
        <authorList>
            <consortium name="RefSeq"/>
        </authorList>
    </citation>
    <scope>IDENTIFICATION</scope>
    <source>
        <tissue evidence="2">Leaf</tissue>
    </source>
</reference>
<evidence type="ECO:0000313" key="1">
    <source>
        <dbReference type="Proteomes" id="UP000790787"/>
    </source>
</evidence>
<keyword evidence="1" id="KW-1185">Reference proteome</keyword>
<proteinExistence type="predicted"/>
<organism evidence="1 2">
    <name type="scientific">Nicotiana tabacum</name>
    <name type="common">Common tobacco</name>
    <dbReference type="NCBI Taxonomy" id="4097"/>
    <lineage>
        <taxon>Eukaryota</taxon>
        <taxon>Viridiplantae</taxon>
        <taxon>Streptophyta</taxon>
        <taxon>Embryophyta</taxon>
        <taxon>Tracheophyta</taxon>
        <taxon>Spermatophyta</taxon>
        <taxon>Magnoliopsida</taxon>
        <taxon>eudicotyledons</taxon>
        <taxon>Gunneridae</taxon>
        <taxon>Pentapetalae</taxon>
        <taxon>asterids</taxon>
        <taxon>lamiids</taxon>
        <taxon>Solanales</taxon>
        <taxon>Solanaceae</taxon>
        <taxon>Nicotianoideae</taxon>
        <taxon>Nicotianeae</taxon>
        <taxon>Nicotiana</taxon>
    </lineage>
</organism>
<sequence length="203" mass="23815">MVQVYQVIRVCWKTHYCQKRKPLIHALPSVITWELWKRRNTMKYGGSVSCNRVIHEVNKTLHSLAKARYPWRQNVPLLWHDMIRFFEGYKPYVMIKRVIWKFPFESWFKCNTDGASKGNLGPSSYGFCIHDCQGNLVYAKAKEISETTNIVAEAKAIAEGLDYCVEKNLHPLIIETDSLTMKKIIEGEWYKPWCIGTDVRRIK</sequence>
<protein>
    <submittedName>
        <fullName evidence="2">Uncharacterized protein LOC142175269</fullName>
    </submittedName>
</protein>
<name>A0AC58TL56_TOBAC</name>